<dbReference type="PANTHER" id="PTHR15180:SF1">
    <property type="entry name" value="GENERAL TRANSCRIPTION FACTOR 3C POLYPEPTIDE 1"/>
    <property type="match status" value="1"/>
</dbReference>
<feature type="domain" description="General transcription factor 3C polypeptide 1 winged-helix" evidence="7">
    <location>
        <begin position="1"/>
        <end position="100"/>
    </location>
</feature>
<comment type="caution">
    <text evidence="13">The sequence shown here is derived from an EMBL/GenBank/DDBJ whole genome shotgun (WGS) entry which is preliminary data.</text>
</comment>
<dbReference type="Gene3D" id="1.10.10.10">
    <property type="entry name" value="Winged helix-like DNA-binding domain superfamily/Winged helix DNA-binding domain"/>
    <property type="match status" value="1"/>
</dbReference>
<feature type="domain" description="DUF7599" evidence="9">
    <location>
        <begin position="260"/>
        <end position="300"/>
    </location>
</feature>
<evidence type="ECO:0000256" key="5">
    <source>
        <dbReference type="ARBA" id="ARBA00023242"/>
    </source>
</evidence>
<comment type="subcellular location">
    <subcellularLocation>
        <location evidence="1">Nucleus</location>
    </subcellularLocation>
</comment>
<name>A0AAV9AML9_ACOGR</name>
<sequence>MDSIVSSAMEAICSRGPGGIAVEDLWPRLDDPIASAGLDLCEGVKAAIWGRLIGVPGLRFHGRDGRVLAPGNPSVRSVEGAGVLRIIADEHLRDSFLGIYDLKASDAEISAIQRRTLERLAIAGTDGITQSELAKEFNVKGNSIFYFLRQLECKQLITRQSTIIRTKEVGAEGDNDTRNSSIVNTNLLHLHRYSKHLNLNSQQRLEIIRPDASENNDNAGESPLTGGCDSGYCAKEEVLVKDYLPAMKAVCDKLEEAGKKICNRLKEARLVEEFSAEVDKKVVRCLRLLKSFDPKDFQPKALVRGSDEIDAEQLIKRGKRGQIYDQLVELPIEHQIYDLIDAEGHKGLTYSEVCSTALGALREQRILERLQEQKFVLVAELCKWLEGLEKDTTTKMAKKTLTHMLEKLKQQQLCKCVQVSVPVVTNCGRSRTTVVVLHPSVGSLSSELLAQIHERLRNFDAQGRQGLARSVNHPVSVLTDVKRPVNHHRVLDSQIVTEAMRANGFVPAKMIRAKLLHIFLWDYLNNLPDWHDALSSGKHSYDPKNPNSTCKLFSLDDSVNAMPLELFLQVVGYAQQSEFLVENCRSRLTLGELPSQEYRRLMDAQAKGRLALVVRVLRRLKLIQLVTGGDEGETNLVSHAVLADAMELKPCIEEPVSRGLPSSIISSFDLRPRIRHDFILSNRDAVDAYWKTLEYCYAAADPTTASHAFPGSSVLLKRMENYDSKKKISFEQCVKISRDLNLTLEQVLRVSHDKKRSRLRRQLVIQYAKYRAVLGAKFHRVDWASLADLPAPPDTCRRRMAASSRRLPEKFLKFLDGRGISPNEQVRKSPVAATAVELLKLVFLNTSTAPEVPRLLAETLQRFSECELLVAFNYLREKNFMVIGQGSHPFVLSQKFWQSASSSPFPVDTGKRATSFSSWLQKQEQYLQEDGVSLYADLHCGDIFHLFALLSSEEFSISPCMPLDGIGETEEQVTLKRKICREKNGYENEFKRPKTLCFREGDCPRREKGFPGLKVSLNREKISRPGTVKLSKDDDDSIWDAMVKYAETTALRLGQKQVSHLQPDLFKYVYAAINQAGEQGLSVEQIPQVMTIRGENLAETVIDALQVFGLIVKVNAFDCVHAIAAHHKSKYFLYSVSGHLRDRPILPWINGDGSMDTIMYKGLTRRIVGTVMQNPGISEVCLLSLSFPSD</sequence>
<evidence type="ECO:0000259" key="9">
    <source>
        <dbReference type="Pfam" id="PF24538"/>
    </source>
</evidence>
<dbReference type="GO" id="GO:0005634">
    <property type="term" value="C:nucleus"/>
    <property type="evidence" value="ECO:0007669"/>
    <property type="project" value="UniProtKB-SubCell"/>
</dbReference>
<dbReference type="Pfam" id="PF24657">
    <property type="entry name" value="DUF7646"/>
    <property type="match status" value="1"/>
</dbReference>
<dbReference type="InterPro" id="IPR056467">
    <property type="entry name" value="eWH_GTF3C1"/>
</dbReference>
<dbReference type="InterPro" id="IPR044210">
    <property type="entry name" value="Tfc3-like"/>
</dbReference>
<keyword evidence="4" id="KW-0804">Transcription</keyword>
<feature type="domain" description="DUF7647" evidence="12">
    <location>
        <begin position="545"/>
        <end position="714"/>
    </location>
</feature>
<dbReference type="Pfam" id="PF24655">
    <property type="entry name" value="DUF7645"/>
    <property type="match status" value="1"/>
</dbReference>
<dbReference type="InterPro" id="IPR036390">
    <property type="entry name" value="WH_DNA-bd_sf"/>
</dbReference>
<dbReference type="GO" id="GO:0042791">
    <property type="term" value="P:5S class rRNA transcription by RNA polymerase III"/>
    <property type="evidence" value="ECO:0007669"/>
    <property type="project" value="TreeGrafter"/>
</dbReference>
<dbReference type="InterPro" id="IPR056428">
    <property type="entry name" value="WH_GTF3C1"/>
</dbReference>
<dbReference type="InterPro" id="IPR036388">
    <property type="entry name" value="WH-like_DNA-bd_sf"/>
</dbReference>
<dbReference type="GO" id="GO:0006384">
    <property type="term" value="P:transcription initiation at RNA polymerase III promoter"/>
    <property type="evidence" value="ECO:0007669"/>
    <property type="project" value="InterPro"/>
</dbReference>
<evidence type="ECO:0000259" key="11">
    <source>
        <dbReference type="Pfam" id="PF24657"/>
    </source>
</evidence>
<reference evidence="13" key="1">
    <citation type="journal article" date="2023" name="Nat. Commun.">
        <title>Diploid and tetraploid genomes of Acorus and the evolution of monocots.</title>
        <authorList>
            <person name="Ma L."/>
            <person name="Liu K.W."/>
            <person name="Li Z."/>
            <person name="Hsiao Y.Y."/>
            <person name="Qi Y."/>
            <person name="Fu T."/>
            <person name="Tang G.D."/>
            <person name="Zhang D."/>
            <person name="Sun W.H."/>
            <person name="Liu D.K."/>
            <person name="Li Y."/>
            <person name="Chen G.Z."/>
            <person name="Liu X.D."/>
            <person name="Liao X.Y."/>
            <person name="Jiang Y.T."/>
            <person name="Yu X."/>
            <person name="Hao Y."/>
            <person name="Huang J."/>
            <person name="Zhao X.W."/>
            <person name="Ke S."/>
            <person name="Chen Y.Y."/>
            <person name="Wu W.L."/>
            <person name="Hsu J.L."/>
            <person name="Lin Y.F."/>
            <person name="Huang M.D."/>
            <person name="Li C.Y."/>
            <person name="Huang L."/>
            <person name="Wang Z.W."/>
            <person name="Zhao X."/>
            <person name="Zhong W.Y."/>
            <person name="Peng D.H."/>
            <person name="Ahmad S."/>
            <person name="Lan S."/>
            <person name="Zhang J.S."/>
            <person name="Tsai W.C."/>
            <person name="Van de Peer Y."/>
            <person name="Liu Z.J."/>
        </authorList>
    </citation>
    <scope>NUCLEOTIDE SEQUENCE</scope>
    <source>
        <strain evidence="13">SCP</strain>
    </source>
</reference>
<evidence type="ECO:0000259" key="10">
    <source>
        <dbReference type="Pfam" id="PF24655"/>
    </source>
</evidence>
<dbReference type="InterPro" id="IPR056063">
    <property type="entry name" value="DUF7646"/>
</dbReference>
<dbReference type="Pfam" id="PF24658">
    <property type="entry name" value="DUF7647"/>
    <property type="match status" value="1"/>
</dbReference>
<keyword evidence="5" id="KW-0539">Nucleus</keyword>
<dbReference type="GO" id="GO:0000127">
    <property type="term" value="C:transcription factor TFIIIC complex"/>
    <property type="evidence" value="ECO:0007669"/>
    <property type="project" value="InterPro"/>
</dbReference>
<dbReference type="GO" id="GO:0003677">
    <property type="term" value="F:DNA binding"/>
    <property type="evidence" value="ECO:0007669"/>
    <property type="project" value="UniProtKB-KW"/>
</dbReference>
<keyword evidence="2" id="KW-0597">Phosphoprotein</keyword>
<dbReference type="CDD" id="cd16169">
    <property type="entry name" value="Tau138_eWH"/>
    <property type="match status" value="1"/>
</dbReference>
<gene>
    <name evidence="13" type="ORF">QJS04_geneDACA010700</name>
</gene>
<evidence type="ECO:0000313" key="14">
    <source>
        <dbReference type="Proteomes" id="UP001179952"/>
    </source>
</evidence>
<dbReference type="Pfam" id="PF23704">
    <property type="entry name" value="WHD_GTF3C1_N"/>
    <property type="match status" value="1"/>
</dbReference>
<evidence type="ECO:0000256" key="1">
    <source>
        <dbReference type="ARBA" id="ARBA00004123"/>
    </source>
</evidence>
<dbReference type="InterPro" id="IPR056062">
    <property type="entry name" value="DUF7645"/>
</dbReference>
<evidence type="ECO:0000259" key="6">
    <source>
        <dbReference type="Pfam" id="PF04182"/>
    </source>
</evidence>
<evidence type="ECO:0000256" key="4">
    <source>
        <dbReference type="ARBA" id="ARBA00023163"/>
    </source>
</evidence>
<keyword evidence="14" id="KW-1185">Reference proteome</keyword>
<dbReference type="Proteomes" id="UP001179952">
    <property type="component" value="Unassembled WGS sequence"/>
</dbReference>
<evidence type="ECO:0000256" key="3">
    <source>
        <dbReference type="ARBA" id="ARBA00023125"/>
    </source>
</evidence>
<organism evidence="13 14">
    <name type="scientific">Acorus gramineus</name>
    <name type="common">Dwarf sweet flag</name>
    <dbReference type="NCBI Taxonomy" id="55184"/>
    <lineage>
        <taxon>Eukaryota</taxon>
        <taxon>Viridiplantae</taxon>
        <taxon>Streptophyta</taxon>
        <taxon>Embryophyta</taxon>
        <taxon>Tracheophyta</taxon>
        <taxon>Spermatophyta</taxon>
        <taxon>Magnoliopsida</taxon>
        <taxon>Liliopsida</taxon>
        <taxon>Acoraceae</taxon>
        <taxon>Acorus</taxon>
    </lineage>
</organism>
<proteinExistence type="predicted"/>
<accession>A0AAV9AML9</accession>
<evidence type="ECO:0000259" key="12">
    <source>
        <dbReference type="Pfam" id="PF24658"/>
    </source>
</evidence>
<dbReference type="InterPro" id="IPR035625">
    <property type="entry name" value="Tfc3-like_eWH"/>
</dbReference>
<evidence type="ECO:0000313" key="13">
    <source>
        <dbReference type="EMBL" id="KAK1265574.1"/>
    </source>
</evidence>
<keyword evidence="3" id="KW-0238">DNA-binding</keyword>
<protein>
    <recommendedName>
        <fullName evidence="15">B-block binding subunit of TFIIIC domain-containing protein</fullName>
    </recommendedName>
</protein>
<dbReference type="InterPro" id="IPR056020">
    <property type="entry name" value="DUF7599"/>
</dbReference>
<dbReference type="Pfam" id="PF24101">
    <property type="entry name" value="WHD_GTF3C1"/>
    <property type="match status" value="1"/>
</dbReference>
<evidence type="ECO:0008006" key="15">
    <source>
        <dbReference type="Google" id="ProtNLM"/>
    </source>
</evidence>
<dbReference type="InterPro" id="IPR056064">
    <property type="entry name" value="DUF7647"/>
</dbReference>
<evidence type="ECO:0000259" key="7">
    <source>
        <dbReference type="Pfam" id="PF23704"/>
    </source>
</evidence>
<feature type="domain" description="B-block binding subunit of TFIIIC" evidence="6">
    <location>
        <begin position="111"/>
        <end position="195"/>
    </location>
</feature>
<dbReference type="Pfam" id="PF24538">
    <property type="entry name" value="DUF7599"/>
    <property type="match status" value="1"/>
</dbReference>
<dbReference type="AlphaFoldDB" id="A0AAV9AML9"/>
<dbReference type="PANTHER" id="PTHR15180">
    <property type="entry name" value="GENERAL TRANSCRIPTION FACTOR 3C POLYPEPTIDE 1"/>
    <property type="match status" value="1"/>
</dbReference>
<evidence type="ECO:0000259" key="8">
    <source>
        <dbReference type="Pfam" id="PF24101"/>
    </source>
</evidence>
<dbReference type="Pfam" id="PF04182">
    <property type="entry name" value="B-block_TFIIIC"/>
    <property type="match status" value="1"/>
</dbReference>
<feature type="domain" description="DUF7645" evidence="10">
    <location>
        <begin position="715"/>
        <end position="762"/>
    </location>
</feature>
<reference evidence="13" key="2">
    <citation type="submission" date="2023-06" db="EMBL/GenBank/DDBJ databases">
        <authorList>
            <person name="Ma L."/>
            <person name="Liu K.-W."/>
            <person name="Li Z."/>
            <person name="Hsiao Y.-Y."/>
            <person name="Qi Y."/>
            <person name="Fu T."/>
            <person name="Tang G."/>
            <person name="Zhang D."/>
            <person name="Sun W.-H."/>
            <person name="Liu D.-K."/>
            <person name="Li Y."/>
            <person name="Chen G.-Z."/>
            <person name="Liu X.-D."/>
            <person name="Liao X.-Y."/>
            <person name="Jiang Y.-T."/>
            <person name="Yu X."/>
            <person name="Hao Y."/>
            <person name="Huang J."/>
            <person name="Zhao X.-W."/>
            <person name="Ke S."/>
            <person name="Chen Y.-Y."/>
            <person name="Wu W.-L."/>
            <person name="Hsu J.-L."/>
            <person name="Lin Y.-F."/>
            <person name="Huang M.-D."/>
            <person name="Li C.-Y."/>
            <person name="Huang L."/>
            <person name="Wang Z.-W."/>
            <person name="Zhao X."/>
            <person name="Zhong W.-Y."/>
            <person name="Peng D.-H."/>
            <person name="Ahmad S."/>
            <person name="Lan S."/>
            <person name="Zhang J.-S."/>
            <person name="Tsai W.-C."/>
            <person name="Van De Peer Y."/>
            <person name="Liu Z.-J."/>
        </authorList>
    </citation>
    <scope>NUCLEOTIDE SEQUENCE</scope>
    <source>
        <strain evidence="13">SCP</strain>
        <tissue evidence="13">Leaves</tissue>
    </source>
</reference>
<feature type="domain" description="GTF3C1 extended winged-helix" evidence="8">
    <location>
        <begin position="360"/>
        <end position="464"/>
    </location>
</feature>
<dbReference type="SUPFAM" id="SSF46785">
    <property type="entry name" value="Winged helix' DNA-binding domain"/>
    <property type="match status" value="1"/>
</dbReference>
<feature type="domain" description="DUF7646" evidence="11">
    <location>
        <begin position="318"/>
        <end position="359"/>
    </location>
</feature>
<evidence type="ECO:0000256" key="2">
    <source>
        <dbReference type="ARBA" id="ARBA00022553"/>
    </source>
</evidence>
<dbReference type="InterPro" id="IPR007309">
    <property type="entry name" value="TFIIIC_Bblock-bd"/>
</dbReference>
<dbReference type="EMBL" id="JAUJYN010000008">
    <property type="protein sequence ID" value="KAK1265574.1"/>
    <property type="molecule type" value="Genomic_DNA"/>
</dbReference>